<dbReference type="EMBL" id="JAAAID010004104">
    <property type="protein sequence ID" value="KAF9994302.1"/>
    <property type="molecule type" value="Genomic_DNA"/>
</dbReference>
<dbReference type="InterPro" id="IPR016024">
    <property type="entry name" value="ARM-type_fold"/>
</dbReference>
<sequence>ELDQSENDWLQAISNNSDEQERLRTIATDITRAFVRDELKTSDVVAETLSLAAVLKQDESRKLLEAFVDGIDQSLLLKVNLLDGLSRLMKNIPLGNLDSDDLVKILELLSSRLKNTHQQSTEHTYQLATAVSRVLDSMVDSQVEGIEREQLHEPLSQYLKDLQQSSDPCLVYQAAYAYQALQYIPDDETILQTMLRRTGKVVKGISGVVSAVKALDLNGFIDGLHHIQVGLNGASEAISMVSDAYQNAKTLIENGQGLLQSLQESFSFTRKSAWYPALRGLDALLQEGKVAEFEKLTREAPCRQDPAFQWGVCQRLGELAANTLWDVDIRQCAISFLGEMYSNDTIWGQHGSVKQLVLQTLSKLTESSEGTVASHAKRLLQNLETDGDSKKCDFYQA</sequence>
<name>A0A9P6ME07_9FUNG</name>
<reference evidence="2" key="1">
    <citation type="journal article" date="2020" name="Fungal Divers.">
        <title>Resolving the Mortierellaceae phylogeny through synthesis of multi-gene phylogenetics and phylogenomics.</title>
        <authorList>
            <person name="Vandepol N."/>
            <person name="Liber J."/>
            <person name="Desiro A."/>
            <person name="Na H."/>
            <person name="Kennedy M."/>
            <person name="Barry K."/>
            <person name="Grigoriev I.V."/>
            <person name="Miller A.N."/>
            <person name="O'Donnell K."/>
            <person name="Stajich J.E."/>
            <person name="Bonito G."/>
        </authorList>
    </citation>
    <scope>NUCLEOTIDE SEQUENCE</scope>
    <source>
        <strain evidence="2">NRRL 2769</strain>
    </source>
</reference>
<evidence type="ECO:0000313" key="2">
    <source>
        <dbReference type="EMBL" id="KAF9994302.1"/>
    </source>
</evidence>
<feature type="domain" description="Arm-like repeat" evidence="1">
    <location>
        <begin position="11"/>
        <end position="377"/>
    </location>
</feature>
<feature type="non-terminal residue" evidence="2">
    <location>
        <position position="1"/>
    </location>
</feature>
<proteinExistence type="predicted"/>
<evidence type="ECO:0000313" key="3">
    <source>
        <dbReference type="Proteomes" id="UP000703661"/>
    </source>
</evidence>
<dbReference type="AlphaFoldDB" id="A0A9P6ME07"/>
<feature type="non-terminal residue" evidence="2">
    <location>
        <position position="397"/>
    </location>
</feature>
<organism evidence="2 3">
    <name type="scientific">Entomortierella chlamydospora</name>
    <dbReference type="NCBI Taxonomy" id="101097"/>
    <lineage>
        <taxon>Eukaryota</taxon>
        <taxon>Fungi</taxon>
        <taxon>Fungi incertae sedis</taxon>
        <taxon>Mucoromycota</taxon>
        <taxon>Mortierellomycotina</taxon>
        <taxon>Mortierellomycetes</taxon>
        <taxon>Mortierellales</taxon>
        <taxon>Mortierellaceae</taxon>
        <taxon>Entomortierella</taxon>
    </lineage>
</organism>
<dbReference type="Pfam" id="PF23948">
    <property type="entry name" value="ARM_5"/>
    <property type="match status" value="1"/>
</dbReference>
<gene>
    <name evidence="2" type="ORF">BGZ80_007862</name>
</gene>
<dbReference type="SUPFAM" id="SSF48371">
    <property type="entry name" value="ARM repeat"/>
    <property type="match status" value="1"/>
</dbReference>
<accession>A0A9P6ME07</accession>
<dbReference type="Proteomes" id="UP000703661">
    <property type="component" value="Unassembled WGS sequence"/>
</dbReference>
<keyword evidence="3" id="KW-1185">Reference proteome</keyword>
<comment type="caution">
    <text evidence="2">The sequence shown here is derived from an EMBL/GenBank/DDBJ whole genome shotgun (WGS) entry which is preliminary data.</text>
</comment>
<dbReference type="InterPro" id="IPR056251">
    <property type="entry name" value="Arm_rpt_dom"/>
</dbReference>
<evidence type="ECO:0000259" key="1">
    <source>
        <dbReference type="Pfam" id="PF23948"/>
    </source>
</evidence>
<protein>
    <recommendedName>
        <fullName evidence="1">Arm-like repeat domain-containing protein</fullName>
    </recommendedName>
</protein>